<feature type="domain" description="Peptidoglycan binding-like" evidence="1">
    <location>
        <begin position="106"/>
        <end position="160"/>
    </location>
</feature>
<comment type="caution">
    <text evidence="2">The sequence shown here is derived from an EMBL/GenBank/DDBJ whole genome shotgun (WGS) entry which is preliminary data.</text>
</comment>
<dbReference type="SUPFAM" id="SSF47090">
    <property type="entry name" value="PGBD-like"/>
    <property type="match status" value="2"/>
</dbReference>
<dbReference type="InterPro" id="IPR036365">
    <property type="entry name" value="PGBD-like_sf"/>
</dbReference>
<protein>
    <submittedName>
        <fullName evidence="2">Peptidoglycan-binding protein</fullName>
    </submittedName>
</protein>
<evidence type="ECO:0000313" key="3">
    <source>
        <dbReference type="Proteomes" id="UP000718564"/>
    </source>
</evidence>
<proteinExistence type="predicted"/>
<dbReference type="Pfam" id="PF01471">
    <property type="entry name" value="PG_binding_1"/>
    <property type="match status" value="2"/>
</dbReference>
<organism evidence="2 3">
    <name type="scientific">Brasilonema bromeliae SPC951</name>
    <dbReference type="NCBI Taxonomy" id="385972"/>
    <lineage>
        <taxon>Bacteria</taxon>
        <taxon>Bacillati</taxon>
        <taxon>Cyanobacteriota</taxon>
        <taxon>Cyanophyceae</taxon>
        <taxon>Nostocales</taxon>
        <taxon>Scytonemataceae</taxon>
        <taxon>Brasilonema</taxon>
        <taxon>Bromeliae group (in: Brasilonema)</taxon>
    </lineage>
</organism>
<feature type="domain" description="Peptidoglycan binding-like" evidence="1">
    <location>
        <begin position="26"/>
        <end position="86"/>
    </location>
</feature>
<reference evidence="2 3" key="1">
    <citation type="submission" date="2018-06" db="EMBL/GenBank/DDBJ databases">
        <title>Comparative genomics of Brasilonema spp. strains.</title>
        <authorList>
            <person name="Alvarenga D.O."/>
            <person name="Fiore M.F."/>
            <person name="Varani A.M."/>
        </authorList>
    </citation>
    <scope>NUCLEOTIDE SEQUENCE [LARGE SCALE GENOMIC DNA]</scope>
    <source>
        <strain evidence="2 3">SPC951</strain>
    </source>
</reference>
<name>A0ABX1P9D5_9CYAN</name>
<dbReference type="InterPro" id="IPR002477">
    <property type="entry name" value="Peptidoglycan-bd-like"/>
</dbReference>
<evidence type="ECO:0000259" key="1">
    <source>
        <dbReference type="Pfam" id="PF01471"/>
    </source>
</evidence>
<dbReference type="Gene3D" id="1.10.101.10">
    <property type="entry name" value="PGBD-like superfamily/PGBD"/>
    <property type="match status" value="2"/>
</dbReference>
<dbReference type="Proteomes" id="UP000718564">
    <property type="component" value="Unassembled WGS sequence"/>
</dbReference>
<dbReference type="EMBL" id="QMEB01000132">
    <property type="protein sequence ID" value="NMG21028.1"/>
    <property type="molecule type" value="Genomic_DNA"/>
</dbReference>
<keyword evidence="3" id="KW-1185">Reference proteome</keyword>
<dbReference type="RefSeq" id="WP_211173323.1">
    <property type="nucleotide sequence ID" value="NZ_CAWPJE010000125.1"/>
</dbReference>
<gene>
    <name evidence="2" type="ORF">DP116_16825</name>
</gene>
<accession>A0ABX1P9D5</accession>
<evidence type="ECO:0000313" key="2">
    <source>
        <dbReference type="EMBL" id="NMG21028.1"/>
    </source>
</evidence>
<dbReference type="InterPro" id="IPR036366">
    <property type="entry name" value="PGBDSf"/>
</dbReference>
<sequence>MVENIYSFRQITGGHMVVSVLKEGSTGPEVIDLQFILKFRDGKNEFDPGATDGSFGSKTKAAVVKFQQSRKLTADGIVGGKTWEALRPRSDWPKEPGEFLREGEKGEVVKQLQEGLKSEGVYTGAIDGIFGPNTKAAVIKIQKSDEIVSNTVGVVGPLTWGGIIGD</sequence>